<evidence type="ECO:0000259" key="2">
    <source>
        <dbReference type="Pfam" id="PF01926"/>
    </source>
</evidence>
<dbReference type="SUPFAM" id="SSF52540">
    <property type="entry name" value="P-loop containing nucleoside triphosphate hydrolases"/>
    <property type="match status" value="1"/>
</dbReference>
<dbReference type="Gene3D" id="3.40.50.300">
    <property type="entry name" value="P-loop containing nucleotide triphosphate hydrolases"/>
    <property type="match status" value="1"/>
</dbReference>
<dbReference type="InterPro" id="IPR027417">
    <property type="entry name" value="P-loop_NTPase"/>
</dbReference>
<evidence type="ECO:0000256" key="1">
    <source>
        <dbReference type="SAM" id="MobiDB-lite"/>
    </source>
</evidence>
<dbReference type="InterPro" id="IPR006073">
    <property type="entry name" value="GTP-bd"/>
</dbReference>
<dbReference type="PANTHER" id="PTHR34726">
    <property type="entry name" value="GBP DOMAIN-CONTAINING PROTEIN"/>
    <property type="match status" value="1"/>
</dbReference>
<evidence type="ECO:0000313" key="3">
    <source>
        <dbReference type="EMBL" id="CAD9777846.1"/>
    </source>
</evidence>
<proteinExistence type="predicted"/>
<gene>
    <name evidence="3" type="ORF">LSP00402_LOCUS21862</name>
</gene>
<protein>
    <recommendedName>
        <fullName evidence="2">G domain-containing protein</fullName>
    </recommendedName>
</protein>
<name>A0A7S2U4D3_9EUKA</name>
<feature type="domain" description="G" evidence="2">
    <location>
        <begin position="172"/>
        <end position="276"/>
    </location>
</feature>
<feature type="region of interest" description="Disordered" evidence="1">
    <location>
        <begin position="100"/>
        <end position="124"/>
    </location>
</feature>
<reference evidence="3" key="1">
    <citation type="submission" date="2021-01" db="EMBL/GenBank/DDBJ databases">
        <authorList>
            <person name="Corre E."/>
            <person name="Pelletier E."/>
            <person name="Niang G."/>
            <person name="Scheremetjew M."/>
            <person name="Finn R."/>
            <person name="Kale V."/>
            <person name="Holt S."/>
            <person name="Cochrane G."/>
            <person name="Meng A."/>
            <person name="Brown T."/>
            <person name="Cohen L."/>
        </authorList>
    </citation>
    <scope>NUCLEOTIDE SEQUENCE</scope>
    <source>
        <strain evidence="3">CCMP622</strain>
    </source>
</reference>
<dbReference type="PANTHER" id="PTHR34726:SF3">
    <property type="entry name" value="GUANYLATE-BINDING PROTEIN N-TERMINAL DOMAIN-CONTAINING PROTEIN-RELATED"/>
    <property type="match status" value="1"/>
</dbReference>
<dbReference type="Pfam" id="PF01926">
    <property type="entry name" value="MMR_HSR1"/>
    <property type="match status" value="1"/>
</dbReference>
<organism evidence="3">
    <name type="scientific">Lotharella oceanica</name>
    <dbReference type="NCBI Taxonomy" id="641309"/>
    <lineage>
        <taxon>Eukaryota</taxon>
        <taxon>Sar</taxon>
        <taxon>Rhizaria</taxon>
        <taxon>Cercozoa</taxon>
        <taxon>Chlorarachniophyceae</taxon>
        <taxon>Lotharella</taxon>
    </lineage>
</organism>
<dbReference type="AlphaFoldDB" id="A0A7S2U4D3"/>
<dbReference type="EMBL" id="HBHP01035509">
    <property type="protein sequence ID" value="CAD9777846.1"/>
    <property type="molecule type" value="Transcribed_RNA"/>
</dbReference>
<accession>A0A7S2U4D3</accession>
<dbReference type="GO" id="GO:0005525">
    <property type="term" value="F:GTP binding"/>
    <property type="evidence" value="ECO:0007669"/>
    <property type="project" value="InterPro"/>
</dbReference>
<sequence length="351" mass="40172">MKVDTKKAIAYQIRMSEELKKYRTYEEEQKHIVRHLMQRIGKNVKNKGYSADLLEALRMEMMHRRRMKAQTLGLIERILAQTRDDTLSLQEQIKSLCSSSKSIKESMGKSKKRQAINPPEDDGSRSALDMYDRIIDINLLADLADNGWKVEYAERSKAQRQEERTDWAGAVVAVVGLYDKGKTFVLNHLTGANLPSGKKVRTKGLSFKHMDVDGTQFVLLDSAGSNSPVRVENELSVYQKEATEHFILDIIFEVSDYFICVCNDFTSLDQRYLGKLARSLQRSKKHFQEIIVIHNFKDVTSVEVLEHLWKTQVTQLYSGGGGATIRTSVAALDSRTEQLDDRTVVWFKTRT</sequence>